<protein>
    <recommendedName>
        <fullName evidence="2">PEP-utilising enzyme mobile domain-containing protein</fullName>
    </recommendedName>
</protein>
<dbReference type="PANTHER" id="PTHR43615">
    <property type="entry name" value="PHOSPHOENOLPYRUVATE SYNTHASE-RELATED"/>
    <property type="match status" value="1"/>
</dbReference>
<gene>
    <name evidence="3" type="ORF">PDEL1432_LOCUS627</name>
</gene>
<dbReference type="EMBL" id="HBFL01000866">
    <property type="protein sequence ID" value="CAD8760587.1"/>
    <property type="molecule type" value="Transcribed_RNA"/>
</dbReference>
<feature type="coiled-coil region" evidence="1">
    <location>
        <begin position="265"/>
        <end position="315"/>
    </location>
</feature>
<dbReference type="AlphaFoldDB" id="A0A7S0UFP8"/>
<feature type="domain" description="PEP-utilising enzyme mobile" evidence="2">
    <location>
        <begin position="459"/>
        <end position="527"/>
    </location>
</feature>
<name>A0A7S0UFP8_9STRA</name>
<dbReference type="InterPro" id="IPR051549">
    <property type="entry name" value="PEP_Utilizing_Enz"/>
</dbReference>
<proteinExistence type="predicted"/>
<dbReference type="Gene3D" id="3.50.30.10">
    <property type="entry name" value="Phosphohistidine domain"/>
    <property type="match status" value="1"/>
</dbReference>
<dbReference type="GO" id="GO:0016772">
    <property type="term" value="F:transferase activity, transferring phosphorus-containing groups"/>
    <property type="evidence" value="ECO:0007669"/>
    <property type="project" value="InterPro"/>
</dbReference>
<dbReference type="InterPro" id="IPR008279">
    <property type="entry name" value="PEP-util_enz_mobile_dom"/>
</dbReference>
<accession>A0A7S0UFP8</accession>
<dbReference type="PANTHER" id="PTHR43615:SF1">
    <property type="entry name" value="PPDK_N DOMAIN-CONTAINING PROTEIN"/>
    <property type="match status" value="1"/>
</dbReference>
<organism evidence="3">
    <name type="scientific">Pseudo-nitzschia delicatissima</name>
    <dbReference type="NCBI Taxonomy" id="44447"/>
    <lineage>
        <taxon>Eukaryota</taxon>
        <taxon>Sar</taxon>
        <taxon>Stramenopiles</taxon>
        <taxon>Ochrophyta</taxon>
        <taxon>Bacillariophyta</taxon>
        <taxon>Bacillariophyceae</taxon>
        <taxon>Bacillariophycidae</taxon>
        <taxon>Bacillariales</taxon>
        <taxon>Bacillariaceae</taxon>
        <taxon>Pseudo-nitzschia</taxon>
    </lineage>
</organism>
<sequence>MGFILKYTSTDSLGETLNMMDPYLASIVRSKDCDRKKYRTKHWMPKGLNRSTLWESFKFVLKASKARSYANDPEAAMKNYFALLSSDMKHFDQIVESESNDYGVGLGEYGTKLSVSIQRSLSEECAIIFALVMGTISNIDDRRRNGETEEIKKEYEDLCGGYEGDELMEMNIALYQLAQSMPKEIWKEYISEDGMTALAERIREERDLPASFLSEWKSFMKKYGFDGQDQLFIACPRYSDNPERLVEKMRINAMGQVKDPTVIAKEKLQKRRDVMAKQENDVKREVAERSTFWNKRRLKKKLAKIQQRNQILDHAMMIRNAPKLHITKLVGEMRSKALKIEDKMIREGRLGEKGDIFHLRMEEVDRALTSEGKGEDLMKIIRPRKAVYERALAANTCPLLVDSRCRILKPDPPTTSNEPGTLVGAAISPGVATGRVRIIRDLSAEQTRGFGVGPDGEHEEHVLCAVVTGPAWTPLFASASAVVLQIGGLLQHGALCAREYGKPAVSNIDVYSLLKDGMTVSVDGNTGIVKILDDGNDKL</sequence>
<evidence type="ECO:0000259" key="2">
    <source>
        <dbReference type="Pfam" id="PF00391"/>
    </source>
</evidence>
<dbReference type="Pfam" id="PF00391">
    <property type="entry name" value="PEP-utilizers"/>
    <property type="match status" value="1"/>
</dbReference>
<keyword evidence="1" id="KW-0175">Coiled coil</keyword>
<reference evidence="3" key="1">
    <citation type="submission" date="2021-01" db="EMBL/GenBank/DDBJ databases">
        <authorList>
            <person name="Corre E."/>
            <person name="Pelletier E."/>
            <person name="Niang G."/>
            <person name="Scheremetjew M."/>
            <person name="Finn R."/>
            <person name="Kale V."/>
            <person name="Holt S."/>
            <person name="Cochrane G."/>
            <person name="Meng A."/>
            <person name="Brown T."/>
            <person name="Cohen L."/>
        </authorList>
    </citation>
    <scope>NUCLEOTIDE SEQUENCE</scope>
    <source>
        <strain evidence="3">UNC1205</strain>
    </source>
</reference>
<evidence type="ECO:0000256" key="1">
    <source>
        <dbReference type="SAM" id="Coils"/>
    </source>
</evidence>
<dbReference type="InterPro" id="IPR036637">
    <property type="entry name" value="Phosphohistidine_dom_sf"/>
</dbReference>
<evidence type="ECO:0000313" key="3">
    <source>
        <dbReference type="EMBL" id="CAD8760587.1"/>
    </source>
</evidence>
<dbReference type="SUPFAM" id="SSF52009">
    <property type="entry name" value="Phosphohistidine domain"/>
    <property type="match status" value="1"/>
</dbReference>